<protein>
    <submittedName>
        <fullName evidence="6">MAPEG family protein</fullName>
    </submittedName>
</protein>
<comment type="caution">
    <text evidence="6">The sequence shown here is derived from an EMBL/GenBank/DDBJ whole genome shotgun (WGS) entry which is preliminary data.</text>
</comment>
<accession>A0ABS9DAN6</accession>
<evidence type="ECO:0000256" key="3">
    <source>
        <dbReference type="ARBA" id="ARBA00022989"/>
    </source>
</evidence>
<keyword evidence="2 5" id="KW-0812">Transmembrane</keyword>
<feature type="transmembrane region" description="Helical" evidence="5">
    <location>
        <begin position="56"/>
        <end position="75"/>
    </location>
</feature>
<feature type="transmembrane region" description="Helical" evidence="5">
    <location>
        <begin position="112"/>
        <end position="131"/>
    </location>
</feature>
<sequence>MLYPMSFMVLLTFIVGFIAVRTRFASVKQGHVKARYFKLMQGQDIPENLLQSTRSFNNQFEVPVLFYVVCTLYISLNIESDFALVSAWLFVAFRAVHAYVHLTYNHVLHRMIVFWLGIMCVLALWVNLLLLRA</sequence>
<proteinExistence type="predicted"/>
<comment type="subcellular location">
    <subcellularLocation>
        <location evidence="1">Membrane</location>
    </subcellularLocation>
</comment>
<evidence type="ECO:0000313" key="6">
    <source>
        <dbReference type="EMBL" id="MCF2950015.1"/>
    </source>
</evidence>
<dbReference type="EMBL" id="JAKGAS010000013">
    <property type="protein sequence ID" value="MCF2950015.1"/>
    <property type="molecule type" value="Genomic_DNA"/>
</dbReference>
<evidence type="ECO:0000256" key="2">
    <source>
        <dbReference type="ARBA" id="ARBA00022692"/>
    </source>
</evidence>
<gene>
    <name evidence="6" type="ORF">L0668_17990</name>
</gene>
<evidence type="ECO:0000256" key="1">
    <source>
        <dbReference type="ARBA" id="ARBA00004370"/>
    </source>
</evidence>
<keyword evidence="3 5" id="KW-1133">Transmembrane helix</keyword>
<dbReference type="SUPFAM" id="SSF161084">
    <property type="entry name" value="MAPEG domain-like"/>
    <property type="match status" value="1"/>
</dbReference>
<evidence type="ECO:0000256" key="4">
    <source>
        <dbReference type="ARBA" id="ARBA00023136"/>
    </source>
</evidence>
<name>A0ABS9DAN6_9ALTE</name>
<evidence type="ECO:0000313" key="7">
    <source>
        <dbReference type="Proteomes" id="UP001521137"/>
    </source>
</evidence>
<dbReference type="InterPro" id="IPR001129">
    <property type="entry name" value="Membr-assoc_MAPEG"/>
</dbReference>
<dbReference type="Gene3D" id="1.20.120.550">
    <property type="entry name" value="Membrane associated eicosanoid/glutathione metabolism-like domain"/>
    <property type="match status" value="1"/>
</dbReference>
<dbReference type="RefSeq" id="WP_235314117.1">
    <property type="nucleotide sequence ID" value="NZ_JAKGAS010000013.1"/>
</dbReference>
<reference evidence="6 7" key="1">
    <citation type="submission" date="2022-01" db="EMBL/GenBank/DDBJ databases">
        <title>Paraglaciecola sp. G1-23.</title>
        <authorList>
            <person name="Jin M.S."/>
            <person name="Han D.M."/>
            <person name="Kim H.M."/>
            <person name="Jeon C.O."/>
        </authorList>
    </citation>
    <scope>NUCLEOTIDE SEQUENCE [LARGE SCALE GENOMIC DNA]</scope>
    <source>
        <strain evidence="6 7">G1-23</strain>
    </source>
</reference>
<organism evidence="6 7">
    <name type="scientific">Paraglaciecola algarum</name>
    <dbReference type="NCBI Taxonomy" id="3050085"/>
    <lineage>
        <taxon>Bacteria</taxon>
        <taxon>Pseudomonadati</taxon>
        <taxon>Pseudomonadota</taxon>
        <taxon>Gammaproteobacteria</taxon>
        <taxon>Alteromonadales</taxon>
        <taxon>Alteromonadaceae</taxon>
        <taxon>Paraglaciecola</taxon>
    </lineage>
</organism>
<keyword evidence="4 5" id="KW-0472">Membrane</keyword>
<dbReference type="Pfam" id="PF01124">
    <property type="entry name" value="MAPEG"/>
    <property type="match status" value="1"/>
</dbReference>
<evidence type="ECO:0000256" key="5">
    <source>
        <dbReference type="SAM" id="Phobius"/>
    </source>
</evidence>
<keyword evidence="7" id="KW-1185">Reference proteome</keyword>
<dbReference type="Proteomes" id="UP001521137">
    <property type="component" value="Unassembled WGS sequence"/>
</dbReference>
<dbReference type="InterPro" id="IPR023352">
    <property type="entry name" value="MAPEG-like_dom_sf"/>
</dbReference>